<evidence type="ECO:0000313" key="1">
    <source>
        <dbReference type="EMBL" id="MCV9888950.1"/>
    </source>
</evidence>
<accession>A0ABT3DPH6</accession>
<dbReference type="InterPro" id="IPR046152">
    <property type="entry name" value="DUF6154"/>
</dbReference>
<name>A0ABT3DPH6_9BACI</name>
<evidence type="ECO:0000313" key="2">
    <source>
        <dbReference type="Proteomes" id="UP001526147"/>
    </source>
</evidence>
<sequence length="70" mass="8459">MDHQIFFNSDHSQFRADEEDVLAYVQSIIRHTNKQEILNWVKELPEQEIQSMIIPFMTEKMSKEIAEKEY</sequence>
<organism evidence="1 2">
    <name type="scientific">Metabacillus halosaccharovorans</name>
    <dbReference type="NCBI Taxonomy" id="930124"/>
    <lineage>
        <taxon>Bacteria</taxon>
        <taxon>Bacillati</taxon>
        <taxon>Bacillota</taxon>
        <taxon>Bacilli</taxon>
        <taxon>Bacillales</taxon>
        <taxon>Bacillaceae</taxon>
        <taxon>Metabacillus</taxon>
    </lineage>
</organism>
<dbReference type="Proteomes" id="UP001526147">
    <property type="component" value="Unassembled WGS sequence"/>
</dbReference>
<protein>
    <submittedName>
        <fullName evidence="1">DUF6154 family protein</fullName>
    </submittedName>
</protein>
<reference evidence="1 2" key="1">
    <citation type="submission" date="2022-10" db="EMBL/GenBank/DDBJ databases">
        <title>Draft genome assembly of moderately radiation resistant bacterium Metabacillus halosaccharovorans.</title>
        <authorList>
            <person name="Pal S."/>
            <person name="Gopinathan A."/>
        </authorList>
    </citation>
    <scope>NUCLEOTIDE SEQUENCE [LARGE SCALE GENOMIC DNA]</scope>
    <source>
        <strain evidence="1 2">VITHBRA001</strain>
    </source>
</reference>
<dbReference type="RefSeq" id="WP_026561794.1">
    <property type="nucleotide sequence ID" value="NZ_JAOYEY010000052.1"/>
</dbReference>
<gene>
    <name evidence="1" type="ORF">OIH86_25150</name>
</gene>
<proteinExistence type="predicted"/>
<dbReference type="Pfam" id="PF19651">
    <property type="entry name" value="DUF6154"/>
    <property type="match status" value="1"/>
</dbReference>
<keyword evidence="2" id="KW-1185">Reference proteome</keyword>
<dbReference type="EMBL" id="JAOYEY010000052">
    <property type="protein sequence ID" value="MCV9888950.1"/>
    <property type="molecule type" value="Genomic_DNA"/>
</dbReference>
<comment type="caution">
    <text evidence="1">The sequence shown here is derived from an EMBL/GenBank/DDBJ whole genome shotgun (WGS) entry which is preliminary data.</text>
</comment>